<gene>
    <name evidence="3" type="ordered locus">Sterm_3139</name>
</gene>
<evidence type="ECO:0000313" key="3">
    <source>
        <dbReference type="EMBL" id="ACZ09981.1"/>
    </source>
</evidence>
<dbReference type="HOGENOM" id="CLU_705559_0_0_0"/>
<dbReference type="KEGG" id="str:Sterm_3139"/>
<feature type="domain" description="YARHG" evidence="2">
    <location>
        <begin position="282"/>
        <end position="356"/>
    </location>
</feature>
<reference evidence="3 4" key="2">
    <citation type="journal article" date="2010" name="Stand. Genomic Sci.">
        <title>Complete genome sequence of Sebaldella termitidis type strain (NCTC 11300).</title>
        <authorList>
            <person name="Harmon-Smith M."/>
            <person name="Celia L."/>
            <person name="Chertkov O."/>
            <person name="Lapidus A."/>
            <person name="Copeland A."/>
            <person name="Glavina Del Rio T."/>
            <person name="Nolan M."/>
            <person name="Lucas S."/>
            <person name="Tice H."/>
            <person name="Cheng J.F."/>
            <person name="Han C."/>
            <person name="Detter J.C."/>
            <person name="Bruce D."/>
            <person name="Goodwin L."/>
            <person name="Pitluck S."/>
            <person name="Pati A."/>
            <person name="Liolios K."/>
            <person name="Ivanova N."/>
            <person name="Mavromatis K."/>
            <person name="Mikhailova N."/>
            <person name="Chen A."/>
            <person name="Palaniappan K."/>
            <person name="Land M."/>
            <person name="Hauser L."/>
            <person name="Chang Y.J."/>
            <person name="Jeffries C.D."/>
            <person name="Brettin T."/>
            <person name="Goker M."/>
            <person name="Beck B."/>
            <person name="Bristow J."/>
            <person name="Eisen J.A."/>
            <person name="Markowitz V."/>
            <person name="Hugenholtz P."/>
            <person name="Kyrpides N.C."/>
            <person name="Klenk H.P."/>
            <person name="Chen F."/>
        </authorList>
    </citation>
    <scope>NUCLEOTIDE SEQUENCE [LARGE SCALE GENOMIC DNA]</scope>
    <source>
        <strain evidence="4">ATCC 33386 / NCTC 11300</strain>
    </source>
</reference>
<dbReference type="Gene3D" id="2.60.40.3680">
    <property type="match status" value="1"/>
</dbReference>
<keyword evidence="1" id="KW-0732">Signal</keyword>
<evidence type="ECO:0000259" key="2">
    <source>
        <dbReference type="SMART" id="SM01324"/>
    </source>
</evidence>
<reference evidence="4" key="1">
    <citation type="submission" date="2009-09" db="EMBL/GenBank/DDBJ databases">
        <title>The complete chromosome of Sebaldella termitidis ATCC 33386.</title>
        <authorList>
            <consortium name="US DOE Joint Genome Institute (JGI-PGF)"/>
            <person name="Lucas S."/>
            <person name="Copeland A."/>
            <person name="Lapidus A."/>
            <person name="Glavina del Rio T."/>
            <person name="Dalin E."/>
            <person name="Tice H."/>
            <person name="Bruce D."/>
            <person name="Goodwin L."/>
            <person name="Pitluck S."/>
            <person name="Kyrpides N."/>
            <person name="Mavromatis K."/>
            <person name="Ivanova N."/>
            <person name="Mikhailova N."/>
            <person name="Sims D."/>
            <person name="Meincke L."/>
            <person name="Brettin T."/>
            <person name="Detter J.C."/>
            <person name="Han C."/>
            <person name="Larimer F."/>
            <person name="Land M."/>
            <person name="Hauser L."/>
            <person name="Markowitz V."/>
            <person name="Cheng J.F."/>
            <person name="Hugenholtz P."/>
            <person name="Woyke T."/>
            <person name="Wu D."/>
            <person name="Eisen J.A."/>
        </authorList>
    </citation>
    <scope>NUCLEOTIDE SEQUENCE [LARGE SCALE GENOMIC DNA]</scope>
    <source>
        <strain evidence="4">ATCC 33386 / NCTC 11300</strain>
    </source>
</reference>
<dbReference type="InterPro" id="IPR025582">
    <property type="entry name" value="YARHG_dom"/>
</dbReference>
<feature type="signal peptide" evidence="1">
    <location>
        <begin position="1"/>
        <end position="18"/>
    </location>
</feature>
<dbReference type="STRING" id="526218.Sterm_3139"/>
<dbReference type="SMART" id="SM01324">
    <property type="entry name" value="YARHG"/>
    <property type="match status" value="2"/>
</dbReference>
<organism evidence="3 4">
    <name type="scientific">Sebaldella termitidis (strain ATCC 33386 / NCTC 11300)</name>
    <dbReference type="NCBI Taxonomy" id="526218"/>
    <lineage>
        <taxon>Bacteria</taxon>
        <taxon>Fusobacteriati</taxon>
        <taxon>Fusobacteriota</taxon>
        <taxon>Fusobacteriia</taxon>
        <taxon>Fusobacteriales</taxon>
        <taxon>Leptotrichiaceae</taxon>
        <taxon>Sebaldella</taxon>
    </lineage>
</organism>
<accession>D1APE7</accession>
<dbReference type="InterPro" id="IPR038434">
    <property type="entry name" value="YARHG_sf"/>
</dbReference>
<dbReference type="AlphaFoldDB" id="D1APE7"/>
<dbReference type="EMBL" id="CP001739">
    <property type="protein sequence ID" value="ACZ09981.1"/>
    <property type="molecule type" value="Genomic_DNA"/>
</dbReference>
<name>D1APE7_SEBTE</name>
<feature type="chain" id="PRO_5003020023" description="YARHG domain-containing protein" evidence="1">
    <location>
        <begin position="19"/>
        <end position="445"/>
    </location>
</feature>
<keyword evidence="4" id="KW-1185">Reference proteome</keyword>
<evidence type="ECO:0000313" key="4">
    <source>
        <dbReference type="Proteomes" id="UP000000845"/>
    </source>
</evidence>
<sequence>MKKLIFLILTLLCFAVFSNDWEFGSEGEHLIPLEISDVSIKSEKIVMKLTEKGMEINVRFVFNSPVNEVKKIGFITPPDQQQGELFMTDFKTMVNGQEVISKVENFDKSPFAANSALKKAAEEMEESAEHDVTGYVYYFDAPFKKGDNVVEHSYIYSGSGGIDGRDYAYVITTISKWKNKRVDDFELVIDMGENSFFMLPYTFWKNNKKIDWEVFGEGRIESGKYLLYTGEKPDTFFVKIKNGYVRYKTKNFSPDFDIEILDIDFFTGRLDMLPRSKGKNLYKDDLTYLYGRIYNQDIYARNEEELRILRNYPYAAAGYDFSDPGLKKYFSQFFWYIPISKDVKVSAEEAETFREKTDAIIEVRKETKQYLAKDLGKYSKEELRYIRNLPYALRGYSFKDEKLQAYYKNKYKWYKPEKYVEISDMVFTDDENLLIDKINKISETK</sequence>
<dbReference type="Proteomes" id="UP000000845">
    <property type="component" value="Chromosome"/>
</dbReference>
<dbReference type="RefSeq" id="WP_012862563.1">
    <property type="nucleotide sequence ID" value="NC_013517.1"/>
</dbReference>
<feature type="domain" description="YARHG" evidence="2">
    <location>
        <begin position="358"/>
        <end position="443"/>
    </location>
</feature>
<proteinExistence type="predicted"/>
<dbReference type="Gene3D" id="1.20.58.1690">
    <property type="match status" value="2"/>
</dbReference>
<evidence type="ECO:0000256" key="1">
    <source>
        <dbReference type="SAM" id="SignalP"/>
    </source>
</evidence>
<dbReference type="eggNOG" id="ENOG502ZAP3">
    <property type="taxonomic scope" value="Bacteria"/>
</dbReference>
<dbReference type="Pfam" id="PF13308">
    <property type="entry name" value="YARHG"/>
    <property type="match status" value="2"/>
</dbReference>
<protein>
    <recommendedName>
        <fullName evidence="2">YARHG domain-containing protein</fullName>
    </recommendedName>
</protein>